<dbReference type="AlphaFoldDB" id="A0A1Q8I187"/>
<feature type="region of interest" description="Disordered" evidence="1">
    <location>
        <begin position="1"/>
        <end position="61"/>
    </location>
</feature>
<comment type="caution">
    <text evidence="2">The sequence shown here is derived from an EMBL/GenBank/DDBJ whole genome shotgun (WGS) entry which is preliminary data.</text>
</comment>
<organism evidence="2 3">
    <name type="scientific">Actinomyces oris</name>
    <dbReference type="NCBI Taxonomy" id="544580"/>
    <lineage>
        <taxon>Bacteria</taxon>
        <taxon>Bacillati</taxon>
        <taxon>Actinomycetota</taxon>
        <taxon>Actinomycetes</taxon>
        <taxon>Actinomycetales</taxon>
        <taxon>Actinomycetaceae</taxon>
        <taxon>Actinomyces</taxon>
    </lineage>
</organism>
<dbReference type="EMBL" id="MSGO01000028">
    <property type="protein sequence ID" value="OLL14860.1"/>
    <property type="molecule type" value="Genomic_DNA"/>
</dbReference>
<evidence type="ECO:0000256" key="1">
    <source>
        <dbReference type="SAM" id="MobiDB-lite"/>
    </source>
</evidence>
<dbReference type="Proteomes" id="UP000185736">
    <property type="component" value="Unassembled WGS sequence"/>
</dbReference>
<reference evidence="2 3" key="1">
    <citation type="submission" date="2016-12" db="EMBL/GenBank/DDBJ databases">
        <title>Genomic comparison of strains in the 'Actinomyces naeslundii' group.</title>
        <authorList>
            <person name="Mughal S.R."/>
            <person name="Do T."/>
            <person name="Gilbert S.C."/>
            <person name="Witherden E.A."/>
            <person name="Didelot X."/>
            <person name="Beighton D."/>
        </authorList>
    </citation>
    <scope>NUCLEOTIDE SEQUENCE [LARGE SCALE GENOMIC DNA]</scope>
    <source>
        <strain evidence="2 3">S64C</strain>
    </source>
</reference>
<name>A0A1Q8I187_9ACTO</name>
<accession>A0A1Q8I187</accession>
<evidence type="ECO:0000313" key="3">
    <source>
        <dbReference type="Proteomes" id="UP000185736"/>
    </source>
</evidence>
<gene>
    <name evidence="2" type="ORF">BKH32_06205</name>
</gene>
<proteinExistence type="predicted"/>
<evidence type="ECO:0000313" key="2">
    <source>
        <dbReference type="EMBL" id="OLL14860.1"/>
    </source>
</evidence>
<protein>
    <submittedName>
        <fullName evidence="2">Uncharacterized protein</fullName>
    </submittedName>
</protein>
<sequence length="61" mass="6240">MGALAPEWPGPPVAADSASRVPHPAGPPAARNRIPHLVAGPDEAVGAATRTGAPKEERRAW</sequence>